<evidence type="ECO:0000256" key="3">
    <source>
        <dbReference type="ARBA" id="ARBA00022475"/>
    </source>
</evidence>
<evidence type="ECO:0000256" key="6">
    <source>
        <dbReference type="ARBA" id="ARBA00022989"/>
    </source>
</evidence>
<dbReference type="InterPro" id="IPR018227">
    <property type="entry name" value="Amino_acid_transport_2"/>
</dbReference>
<evidence type="ECO:0000313" key="9">
    <source>
        <dbReference type="EMBL" id="GAB0173165.1"/>
    </source>
</evidence>
<feature type="transmembrane region" description="Helical" evidence="8">
    <location>
        <begin position="163"/>
        <end position="180"/>
    </location>
</feature>
<comment type="subcellular location">
    <subcellularLocation>
        <location evidence="1">Cell inner membrane</location>
        <topology evidence="1">Multi-pass membrane protein</topology>
    </subcellularLocation>
</comment>
<evidence type="ECO:0000256" key="5">
    <source>
        <dbReference type="ARBA" id="ARBA00022692"/>
    </source>
</evidence>
<sequence length="436" mass="47629">MKLEDAKQEFVAELKGHPKTKKLTFLEGVAMLVGTNIGIGVLSIANTAKGAGFFPLLFWLVVGGILSTITMLYIAEATLRTKAHLQLTGLSVRYIGPVAKHLMFISVAVTAVGALIAYEAAAGRIIHEIFNIPEKWGSLLFFIPASGVLWLGLKAIGRGEKQIIGIMFGILVALVIATFFKGNLNFNNALEMHWNLVAILPIFNTVVFVYSSQYIVPEMARGFSHKPEMLPKAIVLGNFITFALLALVPLSAIVLEGLENISDVVTISWGKAIGDWAFLVANLFGLFAVLTSYWGLGGMFITNIADQINKDADNNLSLRFIILLFVAVPPLAIVLLKVVDSIDQALYWPGVVGALILSFFPILILQNARKRGDCPATWVCPTILTNWGAKLTIVCVYLCATFFSIAAKYGFLDDNIEMIKKILEMIGRVILKIIKV</sequence>
<keyword evidence="7 8" id="KW-0472">Membrane</keyword>
<dbReference type="Gene3D" id="1.20.1740.10">
    <property type="entry name" value="Amino acid/polyamine transporter I"/>
    <property type="match status" value="1"/>
</dbReference>
<feature type="transmembrane region" description="Helical" evidence="8">
    <location>
        <begin position="316"/>
        <end position="339"/>
    </location>
</feature>
<feature type="transmembrane region" description="Helical" evidence="8">
    <location>
        <begin position="345"/>
        <end position="365"/>
    </location>
</feature>
<evidence type="ECO:0000256" key="8">
    <source>
        <dbReference type="SAM" id="Phobius"/>
    </source>
</evidence>
<keyword evidence="3" id="KW-1003">Cell membrane</keyword>
<protein>
    <submittedName>
        <fullName evidence="9">Amino acid permease</fullName>
    </submittedName>
</protein>
<accession>A0ABQ0D485</accession>
<dbReference type="RefSeq" id="WP_233714245.1">
    <property type="nucleotide sequence ID" value="NZ_BAAFHN010000025.1"/>
</dbReference>
<keyword evidence="2" id="KW-0813">Transport</keyword>
<reference evidence="9 10" key="1">
    <citation type="submission" date="2024-06" db="EMBL/GenBank/DDBJ databases">
        <title>Draft genome sequence of Helicobacter trogontum NHP16-4001.</title>
        <authorList>
            <person name="Rimbara E."/>
            <person name="Suzuki M."/>
        </authorList>
    </citation>
    <scope>NUCLEOTIDE SEQUENCE [LARGE SCALE GENOMIC DNA]</scope>
    <source>
        <strain evidence="9 10">NHP16-4001</strain>
    </source>
</reference>
<evidence type="ECO:0000256" key="1">
    <source>
        <dbReference type="ARBA" id="ARBA00004429"/>
    </source>
</evidence>
<feature type="transmembrane region" description="Helical" evidence="8">
    <location>
        <begin position="192"/>
        <end position="212"/>
    </location>
</feature>
<feature type="transmembrane region" description="Helical" evidence="8">
    <location>
        <begin position="23"/>
        <end position="45"/>
    </location>
</feature>
<keyword evidence="10" id="KW-1185">Reference proteome</keyword>
<keyword evidence="4" id="KW-0997">Cell inner membrane</keyword>
<feature type="transmembrane region" description="Helical" evidence="8">
    <location>
        <begin position="275"/>
        <end position="296"/>
    </location>
</feature>
<name>A0ABQ0D485_9HELI</name>
<keyword evidence="5 8" id="KW-0812">Transmembrane</keyword>
<dbReference type="PANTHER" id="PTHR32195:SF26">
    <property type="entry name" value="TRYPTOPHAN OR TYROSINE TRANSPORTER PROTEIN"/>
    <property type="match status" value="1"/>
</dbReference>
<dbReference type="EMBL" id="BAAFHN010000025">
    <property type="protein sequence ID" value="GAB0173165.1"/>
    <property type="molecule type" value="Genomic_DNA"/>
</dbReference>
<feature type="transmembrane region" description="Helical" evidence="8">
    <location>
        <begin position="94"/>
        <end position="116"/>
    </location>
</feature>
<evidence type="ECO:0000256" key="7">
    <source>
        <dbReference type="ARBA" id="ARBA00023136"/>
    </source>
</evidence>
<proteinExistence type="predicted"/>
<evidence type="ECO:0000256" key="2">
    <source>
        <dbReference type="ARBA" id="ARBA00022448"/>
    </source>
</evidence>
<gene>
    <name evidence="9" type="ORF">NHP164001_11810</name>
</gene>
<dbReference type="Proteomes" id="UP001562457">
    <property type="component" value="Unassembled WGS sequence"/>
</dbReference>
<dbReference type="Pfam" id="PF03222">
    <property type="entry name" value="Trp_Tyr_perm"/>
    <property type="match status" value="1"/>
</dbReference>
<feature type="transmembrane region" description="Helical" evidence="8">
    <location>
        <begin position="233"/>
        <end position="255"/>
    </location>
</feature>
<feature type="transmembrane region" description="Helical" evidence="8">
    <location>
        <begin position="136"/>
        <end position="156"/>
    </location>
</feature>
<organism evidence="9 10">
    <name type="scientific">Helicobacter trogontum</name>
    <dbReference type="NCBI Taxonomy" id="50960"/>
    <lineage>
        <taxon>Bacteria</taxon>
        <taxon>Pseudomonadati</taxon>
        <taxon>Campylobacterota</taxon>
        <taxon>Epsilonproteobacteria</taxon>
        <taxon>Campylobacterales</taxon>
        <taxon>Helicobacteraceae</taxon>
        <taxon>Helicobacter</taxon>
    </lineage>
</organism>
<evidence type="ECO:0000313" key="10">
    <source>
        <dbReference type="Proteomes" id="UP001562457"/>
    </source>
</evidence>
<feature type="transmembrane region" description="Helical" evidence="8">
    <location>
        <begin position="51"/>
        <end position="74"/>
    </location>
</feature>
<evidence type="ECO:0000256" key="4">
    <source>
        <dbReference type="ARBA" id="ARBA00022519"/>
    </source>
</evidence>
<dbReference type="PANTHER" id="PTHR32195">
    <property type="entry name" value="OS07G0662800 PROTEIN"/>
    <property type="match status" value="1"/>
</dbReference>
<keyword evidence="6 8" id="KW-1133">Transmembrane helix</keyword>
<comment type="caution">
    <text evidence="9">The sequence shown here is derived from an EMBL/GenBank/DDBJ whole genome shotgun (WGS) entry which is preliminary data.</text>
</comment>